<dbReference type="Proteomes" id="UP000611945">
    <property type="component" value="Unassembled WGS sequence"/>
</dbReference>
<dbReference type="InterPro" id="IPR012347">
    <property type="entry name" value="Ferritin-like"/>
</dbReference>
<evidence type="ECO:0000313" key="4">
    <source>
        <dbReference type="EMBL" id="MBD7977232.1"/>
    </source>
</evidence>
<keyword evidence="5" id="KW-1185">Reference proteome</keyword>
<feature type="chain" id="PRO_5047526508" evidence="2">
    <location>
        <begin position="25"/>
        <end position="168"/>
    </location>
</feature>
<feature type="coiled-coil region" evidence="1">
    <location>
        <begin position="61"/>
        <end position="88"/>
    </location>
</feature>
<name>A0ABR8TN81_9PSED</name>
<feature type="domain" description="DUF4142" evidence="3">
    <location>
        <begin position="30"/>
        <end position="164"/>
    </location>
</feature>
<evidence type="ECO:0000256" key="2">
    <source>
        <dbReference type="SAM" id="SignalP"/>
    </source>
</evidence>
<dbReference type="EMBL" id="JACSQG010000003">
    <property type="protein sequence ID" value="MBD7977232.1"/>
    <property type="molecule type" value="Genomic_DNA"/>
</dbReference>
<accession>A0ABR8TN81</accession>
<protein>
    <submittedName>
        <fullName evidence="4">DUF4142 domain-containing protein</fullName>
    </submittedName>
</protein>
<evidence type="ECO:0000313" key="5">
    <source>
        <dbReference type="Proteomes" id="UP000611945"/>
    </source>
</evidence>
<dbReference type="RefSeq" id="WP_251836000.1">
    <property type="nucleotide sequence ID" value="NZ_JACSQG010000003.1"/>
</dbReference>
<dbReference type="Pfam" id="PF13628">
    <property type="entry name" value="DUF4142"/>
    <property type="match status" value="1"/>
</dbReference>
<dbReference type="PANTHER" id="PTHR38593:SF1">
    <property type="entry name" value="BLR2558 PROTEIN"/>
    <property type="match status" value="1"/>
</dbReference>
<evidence type="ECO:0000256" key="1">
    <source>
        <dbReference type="SAM" id="Coils"/>
    </source>
</evidence>
<gene>
    <name evidence="4" type="ORF">H9642_08510</name>
</gene>
<reference evidence="4 5" key="1">
    <citation type="submission" date="2020-08" db="EMBL/GenBank/DDBJ databases">
        <title>A Genomic Blueprint of the Chicken Gut Microbiome.</title>
        <authorList>
            <person name="Gilroy R."/>
            <person name="Ravi A."/>
            <person name="Getino M."/>
            <person name="Pursley I."/>
            <person name="Horton D.L."/>
            <person name="Alikhan N.-F."/>
            <person name="Baker D."/>
            <person name="Gharbi K."/>
            <person name="Hall N."/>
            <person name="Watson M."/>
            <person name="Adriaenssens E.M."/>
            <person name="Foster-Nyarko E."/>
            <person name="Jarju S."/>
            <person name="Secka A."/>
            <person name="Antonio M."/>
            <person name="Oren A."/>
            <person name="Chaudhuri R."/>
            <person name="La Ragione R.M."/>
            <person name="Hildebrand F."/>
            <person name="Pallen M.J."/>
        </authorList>
    </citation>
    <scope>NUCLEOTIDE SEQUENCE [LARGE SCALE GENOMIC DNA]</scope>
    <source>
        <strain evidence="4 5">Sa2CUA2</strain>
    </source>
</reference>
<dbReference type="Gene3D" id="1.20.1260.10">
    <property type="match status" value="1"/>
</dbReference>
<sequence>MPITTLLRSFFFTALIAAVPAAWAADEIRAQDFVDQASAAGVAEIESARMALQKSQSPEVHNFAEQMIKDHTKANEDLKELAMNKQLEVASEADLMNKAKAMILEMREGESFDQAYANNQVKAHEQVIELFTRASQGSNDSDVQKFAEDRLPELKEHLEMAKKLATGN</sequence>
<organism evidence="4 5">
    <name type="scientific">Serpens gallinarum</name>
    <dbReference type="NCBI Taxonomy" id="2763075"/>
    <lineage>
        <taxon>Bacteria</taxon>
        <taxon>Pseudomonadati</taxon>
        <taxon>Pseudomonadota</taxon>
        <taxon>Gammaproteobacteria</taxon>
        <taxon>Pseudomonadales</taxon>
        <taxon>Pseudomonadaceae</taxon>
        <taxon>Pseudomonas</taxon>
    </lineage>
</organism>
<comment type="caution">
    <text evidence="4">The sequence shown here is derived from an EMBL/GenBank/DDBJ whole genome shotgun (WGS) entry which is preliminary data.</text>
</comment>
<feature type="signal peptide" evidence="2">
    <location>
        <begin position="1"/>
        <end position="24"/>
    </location>
</feature>
<keyword evidence="1" id="KW-0175">Coiled coil</keyword>
<keyword evidence="2" id="KW-0732">Signal</keyword>
<dbReference type="InterPro" id="IPR025419">
    <property type="entry name" value="DUF4142"/>
</dbReference>
<proteinExistence type="predicted"/>
<dbReference type="PANTHER" id="PTHR38593">
    <property type="entry name" value="BLR2558 PROTEIN"/>
    <property type="match status" value="1"/>
</dbReference>
<evidence type="ECO:0000259" key="3">
    <source>
        <dbReference type="Pfam" id="PF13628"/>
    </source>
</evidence>